<proteinExistence type="predicted"/>
<dbReference type="RefSeq" id="XP_031763685.2">
    <property type="nucleotide sequence ID" value="XM_031907825.2"/>
</dbReference>
<dbReference type="GeneID" id="116412767"/>
<reference evidence="4" key="1">
    <citation type="submission" date="2025-08" db="UniProtKB">
        <authorList>
            <consortium name="RefSeq"/>
        </authorList>
    </citation>
    <scope>IDENTIFICATION</scope>
    <source>
        <tissue evidence="4">Whole larvae</tissue>
    </source>
</reference>
<evidence type="ECO:0000256" key="1">
    <source>
        <dbReference type="SAM" id="MobiDB-lite"/>
    </source>
</evidence>
<gene>
    <name evidence="4" type="primary">LOC116412767</name>
</gene>
<dbReference type="AlphaFoldDB" id="A0A6J3BV94"/>
<evidence type="ECO:0000256" key="2">
    <source>
        <dbReference type="SAM" id="SignalP"/>
    </source>
</evidence>
<evidence type="ECO:0000313" key="3">
    <source>
        <dbReference type="Proteomes" id="UP001652740"/>
    </source>
</evidence>
<feature type="chain" id="PRO_5047474179" evidence="2">
    <location>
        <begin position="21"/>
        <end position="420"/>
    </location>
</feature>
<protein>
    <submittedName>
        <fullName evidence="4">Uncharacterized protein LOC116412767 isoform X1</fullName>
    </submittedName>
</protein>
<dbReference type="InParanoid" id="A0A6J3BV94"/>
<dbReference type="KEGG" id="gmw:116412767"/>
<evidence type="ECO:0000313" key="4">
    <source>
        <dbReference type="RefSeq" id="XP_031763685.2"/>
    </source>
</evidence>
<feature type="compositionally biased region" description="Basic and acidic residues" evidence="1">
    <location>
        <begin position="385"/>
        <end position="396"/>
    </location>
</feature>
<sequence>MATRISGLFLLIILFNNAQTEPRLESMTKTVSSKDSKHEETPSQRGLIAGDIFTPYEMLPITEKLINKVEKPGQGKGIVSSATSPEELADKLFEAFFFTDVRIVKLQDFDITGLDALQALALSGEVANIRNANRVTNEMLQTTLSYRGQNIILDQKPKTSHYKLVTKTIENYKEIKRRGIKLATKLAKKKHLIINKNRRHFNENVKNNEQIANTMKVATTRKTTLKKTNNNSMKKINIKDGANKIKKHAVRINKAVKLKKKKADATCRWQYECSNPADLDTCRLHTKCMKKETIKTTPEFISTKQKPDKQSLAINQFRKMFGISMVDEEVEKILESRILRLKPQNMDNKSERLESLTEYFEKIIMAKFLRGSTTPMSIQETNGKNPRDKAHAWPDNKNEEYPRRILGIPTKITYKTKSNK</sequence>
<keyword evidence="2" id="KW-0732">Signal</keyword>
<feature type="region of interest" description="Disordered" evidence="1">
    <location>
        <begin position="375"/>
        <end position="396"/>
    </location>
</feature>
<feature type="signal peptide" evidence="2">
    <location>
        <begin position="1"/>
        <end position="20"/>
    </location>
</feature>
<dbReference type="Proteomes" id="UP001652740">
    <property type="component" value="Unplaced"/>
</dbReference>
<keyword evidence="3" id="KW-1185">Reference proteome</keyword>
<organism evidence="3 4">
    <name type="scientific">Galleria mellonella</name>
    <name type="common">Greater wax moth</name>
    <dbReference type="NCBI Taxonomy" id="7137"/>
    <lineage>
        <taxon>Eukaryota</taxon>
        <taxon>Metazoa</taxon>
        <taxon>Ecdysozoa</taxon>
        <taxon>Arthropoda</taxon>
        <taxon>Hexapoda</taxon>
        <taxon>Insecta</taxon>
        <taxon>Pterygota</taxon>
        <taxon>Neoptera</taxon>
        <taxon>Endopterygota</taxon>
        <taxon>Lepidoptera</taxon>
        <taxon>Glossata</taxon>
        <taxon>Ditrysia</taxon>
        <taxon>Pyraloidea</taxon>
        <taxon>Pyralidae</taxon>
        <taxon>Galleriinae</taxon>
        <taxon>Galleria</taxon>
    </lineage>
</organism>
<feature type="compositionally biased region" description="Polar residues" evidence="1">
    <location>
        <begin position="375"/>
        <end position="384"/>
    </location>
</feature>
<accession>A0A6J3BV94</accession>
<name>A0A6J3BV94_GALME</name>